<dbReference type="Pfam" id="PF03466">
    <property type="entry name" value="LysR_substrate"/>
    <property type="match status" value="1"/>
</dbReference>
<dbReference type="OrthoDB" id="9803735at2"/>
<proteinExistence type="inferred from homology"/>
<sequence length="292" mass="32979">MNFQNISIDTFKLFIEVATLGSLSKAAESLYIDQSSLSRQIKRLETEVGEALFIRSSKGMTLTVAGEKFFDFAQQLLENLAEFSKSEKEKVDLPHCRLGIYDSLASYTYPKFFIKALDHFQELLISNDTQKLISQYNSKDLDAIIVDSDLASHLSSDFVEHPLFTEPYSLVYSLANTEPLLKEKKMILGDDLIHFELLLYPTIYRAVLSNYSLNSALPTIHQIEFSSSAVSFVARTNLVTILPRSVADAQVNKNSDNLSLKPFDESFNRQISLFARSQDFVDLLLDSGLTEQ</sequence>
<reference evidence="6 7" key="1">
    <citation type="submission" date="2018-09" db="EMBL/GenBank/DDBJ databases">
        <title>Genome sequencing of strain 1JSPR-7.</title>
        <authorList>
            <person name="Heo J."/>
            <person name="Kim S.-J."/>
            <person name="Kwon S.-W."/>
        </authorList>
    </citation>
    <scope>NUCLEOTIDE SEQUENCE [LARGE SCALE GENOMIC DNA]</scope>
    <source>
        <strain evidence="6 7">1JSPR-7</strain>
    </source>
</reference>
<dbReference type="Gene3D" id="3.40.190.10">
    <property type="entry name" value="Periplasmic binding protein-like II"/>
    <property type="match status" value="2"/>
</dbReference>
<evidence type="ECO:0000256" key="4">
    <source>
        <dbReference type="ARBA" id="ARBA00023163"/>
    </source>
</evidence>
<dbReference type="Pfam" id="PF00126">
    <property type="entry name" value="HTH_1"/>
    <property type="match status" value="1"/>
</dbReference>
<protein>
    <submittedName>
        <fullName evidence="6">LysR family transcriptional regulator</fullName>
    </submittedName>
</protein>
<keyword evidence="3" id="KW-0238">DNA-binding</keyword>
<dbReference type="EMBL" id="CP032627">
    <property type="protein sequence ID" value="AYG00568.1"/>
    <property type="molecule type" value="Genomic_DNA"/>
</dbReference>
<evidence type="ECO:0000313" key="6">
    <source>
        <dbReference type="EMBL" id="AYG00568.1"/>
    </source>
</evidence>
<dbReference type="PRINTS" id="PR00039">
    <property type="entry name" value="HTHLYSR"/>
</dbReference>
<evidence type="ECO:0000256" key="1">
    <source>
        <dbReference type="ARBA" id="ARBA00009437"/>
    </source>
</evidence>
<evidence type="ECO:0000313" key="7">
    <source>
        <dbReference type="Proteomes" id="UP000269374"/>
    </source>
</evidence>
<dbReference type="Gene3D" id="1.10.10.10">
    <property type="entry name" value="Winged helix-like DNA-binding domain superfamily/Winged helix DNA-binding domain"/>
    <property type="match status" value="1"/>
</dbReference>
<dbReference type="RefSeq" id="WP_120771956.1">
    <property type="nucleotide sequence ID" value="NZ_CP032627.1"/>
</dbReference>
<accession>A0A387BDI5</accession>
<dbReference type="KEGG" id="lact:D7I46_05355"/>
<dbReference type="GO" id="GO:0032993">
    <property type="term" value="C:protein-DNA complex"/>
    <property type="evidence" value="ECO:0007669"/>
    <property type="project" value="TreeGrafter"/>
</dbReference>
<evidence type="ECO:0000256" key="2">
    <source>
        <dbReference type="ARBA" id="ARBA00023015"/>
    </source>
</evidence>
<evidence type="ECO:0000256" key="3">
    <source>
        <dbReference type="ARBA" id="ARBA00023125"/>
    </source>
</evidence>
<dbReference type="SUPFAM" id="SSF53850">
    <property type="entry name" value="Periplasmic binding protein-like II"/>
    <property type="match status" value="1"/>
</dbReference>
<keyword evidence="7" id="KW-1185">Reference proteome</keyword>
<dbReference type="GO" id="GO:0003677">
    <property type="term" value="F:DNA binding"/>
    <property type="evidence" value="ECO:0007669"/>
    <property type="project" value="UniProtKB-KW"/>
</dbReference>
<gene>
    <name evidence="6" type="ORF">D7I46_05355</name>
</gene>
<dbReference type="Proteomes" id="UP000269374">
    <property type="component" value="Chromosome"/>
</dbReference>
<dbReference type="InterPro" id="IPR036390">
    <property type="entry name" value="WH_DNA-bd_sf"/>
</dbReference>
<dbReference type="InterPro" id="IPR036388">
    <property type="entry name" value="WH-like_DNA-bd_sf"/>
</dbReference>
<dbReference type="GO" id="GO:0003700">
    <property type="term" value="F:DNA-binding transcription factor activity"/>
    <property type="evidence" value="ECO:0007669"/>
    <property type="project" value="InterPro"/>
</dbReference>
<keyword evidence="4" id="KW-0804">Transcription</keyword>
<organism evidence="6 7">
    <name type="scientific">Lactococcus allomyrinae</name>
    <dbReference type="NCBI Taxonomy" id="2419773"/>
    <lineage>
        <taxon>Bacteria</taxon>
        <taxon>Bacillati</taxon>
        <taxon>Bacillota</taxon>
        <taxon>Bacilli</taxon>
        <taxon>Lactobacillales</taxon>
        <taxon>Streptococcaceae</taxon>
        <taxon>Lactococcus</taxon>
    </lineage>
</organism>
<dbReference type="SUPFAM" id="SSF46785">
    <property type="entry name" value="Winged helix' DNA-binding domain"/>
    <property type="match status" value="1"/>
</dbReference>
<dbReference type="PANTHER" id="PTHR30346:SF28">
    <property type="entry name" value="HTH-TYPE TRANSCRIPTIONAL REGULATOR CYNR"/>
    <property type="match status" value="1"/>
</dbReference>
<name>A0A387BDI5_9LACT</name>
<keyword evidence="2" id="KW-0805">Transcription regulation</keyword>
<comment type="similarity">
    <text evidence="1">Belongs to the LysR transcriptional regulatory family.</text>
</comment>
<dbReference type="InterPro" id="IPR005119">
    <property type="entry name" value="LysR_subst-bd"/>
</dbReference>
<evidence type="ECO:0000259" key="5">
    <source>
        <dbReference type="PROSITE" id="PS50931"/>
    </source>
</evidence>
<feature type="domain" description="HTH lysR-type" evidence="5">
    <location>
        <begin position="6"/>
        <end position="63"/>
    </location>
</feature>
<dbReference type="FunFam" id="1.10.10.10:FF:000001">
    <property type="entry name" value="LysR family transcriptional regulator"/>
    <property type="match status" value="1"/>
</dbReference>
<dbReference type="PROSITE" id="PS50931">
    <property type="entry name" value="HTH_LYSR"/>
    <property type="match status" value="1"/>
</dbReference>
<dbReference type="InterPro" id="IPR000847">
    <property type="entry name" value="LysR_HTH_N"/>
</dbReference>
<dbReference type="AlphaFoldDB" id="A0A387BDI5"/>
<dbReference type="PANTHER" id="PTHR30346">
    <property type="entry name" value="TRANSCRIPTIONAL DUAL REGULATOR HCAR-RELATED"/>
    <property type="match status" value="1"/>
</dbReference>